<proteinExistence type="predicted"/>
<evidence type="ECO:0000313" key="3">
    <source>
        <dbReference type="Proteomes" id="UP000815677"/>
    </source>
</evidence>
<feature type="region of interest" description="Disordered" evidence="1">
    <location>
        <begin position="54"/>
        <end position="85"/>
    </location>
</feature>
<reference evidence="2" key="1">
    <citation type="submission" date="2014-09" db="EMBL/GenBank/DDBJ databases">
        <title>Genome sequence of the luminous mushroom Mycena chlorophos for searching fungal bioluminescence genes.</title>
        <authorList>
            <person name="Tanaka Y."/>
            <person name="Kasuga D."/>
            <person name="Oba Y."/>
            <person name="Hase S."/>
            <person name="Sato K."/>
            <person name="Oba Y."/>
            <person name="Sakakibara Y."/>
        </authorList>
    </citation>
    <scope>NUCLEOTIDE SEQUENCE</scope>
</reference>
<sequence>APEWKVKESKKYSFSVLYNKVLAAFDDDADTDFTNWAQETLDWLTQRTFGNVDVAQSGAGDTDEEEESEDESIAQRKRRAVDEQS</sequence>
<evidence type="ECO:0000313" key="2">
    <source>
        <dbReference type="EMBL" id="GAT43934.1"/>
    </source>
</evidence>
<accession>A0ABQ0KYC9</accession>
<feature type="non-terminal residue" evidence="2">
    <location>
        <position position="1"/>
    </location>
</feature>
<dbReference type="EMBL" id="DF839496">
    <property type="protein sequence ID" value="GAT43934.1"/>
    <property type="molecule type" value="Genomic_DNA"/>
</dbReference>
<name>A0ABQ0KYC9_MYCCL</name>
<keyword evidence="3" id="KW-1185">Reference proteome</keyword>
<protein>
    <submittedName>
        <fullName evidence="2">Uncharacterized protein</fullName>
    </submittedName>
</protein>
<feature type="compositionally biased region" description="Acidic residues" evidence="1">
    <location>
        <begin position="61"/>
        <end position="72"/>
    </location>
</feature>
<dbReference type="Proteomes" id="UP000815677">
    <property type="component" value="Unassembled WGS sequence"/>
</dbReference>
<organism evidence="2 3">
    <name type="scientific">Mycena chlorophos</name>
    <name type="common">Agaric fungus</name>
    <name type="synonym">Agaricus chlorophos</name>
    <dbReference type="NCBI Taxonomy" id="658473"/>
    <lineage>
        <taxon>Eukaryota</taxon>
        <taxon>Fungi</taxon>
        <taxon>Dikarya</taxon>
        <taxon>Basidiomycota</taxon>
        <taxon>Agaricomycotina</taxon>
        <taxon>Agaricomycetes</taxon>
        <taxon>Agaricomycetidae</taxon>
        <taxon>Agaricales</taxon>
        <taxon>Marasmiineae</taxon>
        <taxon>Mycenaceae</taxon>
        <taxon>Mycena</taxon>
    </lineage>
</organism>
<evidence type="ECO:0000256" key="1">
    <source>
        <dbReference type="SAM" id="MobiDB-lite"/>
    </source>
</evidence>
<gene>
    <name evidence="2" type="ORF">MCHLO_01593</name>
</gene>